<organism evidence="3 4">
    <name type="scientific">Novosphingobium beihaiensis</name>
    <dbReference type="NCBI Taxonomy" id="2930389"/>
    <lineage>
        <taxon>Bacteria</taxon>
        <taxon>Pseudomonadati</taxon>
        <taxon>Pseudomonadota</taxon>
        <taxon>Alphaproteobacteria</taxon>
        <taxon>Sphingomonadales</taxon>
        <taxon>Sphingomonadaceae</taxon>
        <taxon>Novosphingobium</taxon>
    </lineage>
</organism>
<name>A0ABT0BMF8_9SPHN</name>
<accession>A0ABT0BMF8</accession>
<sequence>MDHAANPDFLTDITGALDWWREAGVDHDFLDEPREWLAVPEEEDGTAPRRPPERRQPVEPADTGPPRLDPAAIPAELAAFTPWWMSEPLLDGGATAGRVAPQGAAGAKLMVVVEEPEAEDRETLLSGPQGKLLDAILSAFGMRREEVYLASALPRHTPAPDWNALNQFGIGHVLARHVALAAPERLLVFGGGILPLIGHESPQRPAVLRKFNQEERSIPMLAAWGLPALMRQPRAKPVLWKAWLEWTA</sequence>
<dbReference type="Proteomes" id="UP001202281">
    <property type="component" value="Unassembled WGS sequence"/>
</dbReference>
<dbReference type="RefSeq" id="WP_243918222.1">
    <property type="nucleotide sequence ID" value="NZ_JALHLG010000005.1"/>
</dbReference>
<feature type="compositionally biased region" description="Basic and acidic residues" evidence="1">
    <location>
        <begin position="46"/>
        <end position="57"/>
    </location>
</feature>
<dbReference type="Pfam" id="PF03167">
    <property type="entry name" value="UDG"/>
    <property type="match status" value="1"/>
</dbReference>
<dbReference type="SUPFAM" id="SSF52141">
    <property type="entry name" value="Uracil-DNA glycosylase-like"/>
    <property type="match status" value="1"/>
</dbReference>
<dbReference type="Gene3D" id="3.40.470.10">
    <property type="entry name" value="Uracil-DNA glycosylase-like domain"/>
    <property type="match status" value="1"/>
</dbReference>
<keyword evidence="4" id="KW-1185">Reference proteome</keyword>
<evidence type="ECO:0000313" key="4">
    <source>
        <dbReference type="Proteomes" id="UP001202281"/>
    </source>
</evidence>
<comment type="caution">
    <text evidence="3">The sequence shown here is derived from an EMBL/GenBank/DDBJ whole genome shotgun (WGS) entry which is preliminary data.</text>
</comment>
<dbReference type="InterPro" id="IPR005122">
    <property type="entry name" value="Uracil-DNA_glycosylase-like"/>
</dbReference>
<dbReference type="InterPro" id="IPR036895">
    <property type="entry name" value="Uracil-DNA_glycosylase-like_sf"/>
</dbReference>
<reference evidence="3 4" key="1">
    <citation type="submission" date="2022-04" db="EMBL/GenBank/DDBJ databases">
        <title>Identification of a novel bacterium isolated from mangrove sediments.</title>
        <authorList>
            <person name="Pan X."/>
        </authorList>
    </citation>
    <scope>NUCLEOTIDE SEQUENCE [LARGE SCALE GENOMIC DNA]</scope>
    <source>
        <strain evidence="3 4">B2638</strain>
    </source>
</reference>
<evidence type="ECO:0000256" key="1">
    <source>
        <dbReference type="SAM" id="MobiDB-lite"/>
    </source>
</evidence>
<evidence type="ECO:0000259" key="2">
    <source>
        <dbReference type="Pfam" id="PF03167"/>
    </source>
</evidence>
<gene>
    <name evidence="3" type="ORF">MTR66_04305</name>
</gene>
<feature type="domain" description="Uracil-DNA glycosylase-like" evidence="2">
    <location>
        <begin position="101"/>
        <end position="194"/>
    </location>
</feature>
<protein>
    <recommendedName>
        <fullName evidence="2">Uracil-DNA glycosylase-like domain-containing protein</fullName>
    </recommendedName>
</protein>
<dbReference type="EMBL" id="JALHLG010000005">
    <property type="protein sequence ID" value="MCJ2186033.1"/>
    <property type="molecule type" value="Genomic_DNA"/>
</dbReference>
<proteinExistence type="predicted"/>
<evidence type="ECO:0000313" key="3">
    <source>
        <dbReference type="EMBL" id="MCJ2186033.1"/>
    </source>
</evidence>
<feature type="region of interest" description="Disordered" evidence="1">
    <location>
        <begin position="32"/>
        <end position="70"/>
    </location>
</feature>